<evidence type="ECO:0000313" key="1">
    <source>
        <dbReference type="EMBL" id="KAF7842811.1"/>
    </source>
</evidence>
<organism evidence="1 2">
    <name type="scientific">Senna tora</name>
    <dbReference type="NCBI Taxonomy" id="362788"/>
    <lineage>
        <taxon>Eukaryota</taxon>
        <taxon>Viridiplantae</taxon>
        <taxon>Streptophyta</taxon>
        <taxon>Embryophyta</taxon>
        <taxon>Tracheophyta</taxon>
        <taxon>Spermatophyta</taxon>
        <taxon>Magnoliopsida</taxon>
        <taxon>eudicotyledons</taxon>
        <taxon>Gunneridae</taxon>
        <taxon>Pentapetalae</taxon>
        <taxon>rosids</taxon>
        <taxon>fabids</taxon>
        <taxon>Fabales</taxon>
        <taxon>Fabaceae</taxon>
        <taxon>Caesalpinioideae</taxon>
        <taxon>Cassia clade</taxon>
        <taxon>Senna</taxon>
    </lineage>
</organism>
<sequence>MRVCMIFKSSGCGRYKHRLCRSSNSNISGRMACTFSCHLSSSGFTSMLKLFKETKGQALEIGQLLDLFWHMYDLSSIKIKLLQFLHSSNLRWHFGDKGSPDSFKNTGFKVFNECKIAYVSSGNWMYLP</sequence>
<proteinExistence type="predicted"/>
<accession>A0A834XF30</accession>
<evidence type="ECO:0000313" key="2">
    <source>
        <dbReference type="Proteomes" id="UP000634136"/>
    </source>
</evidence>
<reference evidence="1" key="1">
    <citation type="submission" date="2020-09" db="EMBL/GenBank/DDBJ databases">
        <title>Genome-Enabled Discovery of Anthraquinone Biosynthesis in Senna tora.</title>
        <authorList>
            <person name="Kang S.-H."/>
            <person name="Pandey R.P."/>
            <person name="Lee C.-M."/>
            <person name="Sim J.-S."/>
            <person name="Jeong J.-T."/>
            <person name="Choi B.-S."/>
            <person name="Jung M."/>
            <person name="Ginzburg D."/>
            <person name="Zhao K."/>
            <person name="Won S.Y."/>
            <person name="Oh T.-J."/>
            <person name="Yu Y."/>
            <person name="Kim N.-H."/>
            <person name="Lee O.R."/>
            <person name="Lee T.-H."/>
            <person name="Bashyal P."/>
            <person name="Kim T.-S."/>
            <person name="Lee W.-H."/>
            <person name="Kawkins C."/>
            <person name="Kim C.-K."/>
            <person name="Kim J.S."/>
            <person name="Ahn B.O."/>
            <person name="Rhee S.Y."/>
            <person name="Sohng J.K."/>
        </authorList>
    </citation>
    <scope>NUCLEOTIDE SEQUENCE</scope>
    <source>
        <tissue evidence="1">Leaf</tissue>
    </source>
</reference>
<protein>
    <submittedName>
        <fullName evidence="1">Uncharacterized protein</fullName>
    </submittedName>
</protein>
<comment type="caution">
    <text evidence="1">The sequence shown here is derived from an EMBL/GenBank/DDBJ whole genome shotgun (WGS) entry which is preliminary data.</text>
</comment>
<dbReference type="EMBL" id="JAAIUW010000002">
    <property type="protein sequence ID" value="KAF7842811.1"/>
    <property type="molecule type" value="Genomic_DNA"/>
</dbReference>
<dbReference type="AlphaFoldDB" id="A0A834XF30"/>
<keyword evidence="2" id="KW-1185">Reference proteome</keyword>
<name>A0A834XF30_9FABA</name>
<dbReference type="Proteomes" id="UP000634136">
    <property type="component" value="Unassembled WGS sequence"/>
</dbReference>
<gene>
    <name evidence="1" type="ORF">G2W53_005109</name>
</gene>